<keyword evidence="1" id="KW-1133">Transmembrane helix</keyword>
<feature type="non-terminal residue" evidence="2">
    <location>
        <position position="244"/>
    </location>
</feature>
<dbReference type="EMBL" id="REGN01007675">
    <property type="protein sequence ID" value="RNA05559.1"/>
    <property type="molecule type" value="Genomic_DNA"/>
</dbReference>
<proteinExistence type="predicted"/>
<keyword evidence="1" id="KW-0812">Transmembrane</keyword>
<accession>A0A3M7Q2Z8</accession>
<dbReference type="AlphaFoldDB" id="A0A3M7Q2Z8"/>
<evidence type="ECO:0000313" key="3">
    <source>
        <dbReference type="Proteomes" id="UP000276133"/>
    </source>
</evidence>
<evidence type="ECO:0000256" key="1">
    <source>
        <dbReference type="SAM" id="Phobius"/>
    </source>
</evidence>
<keyword evidence="1" id="KW-0472">Membrane</keyword>
<gene>
    <name evidence="2" type="ORF">BpHYR1_002605</name>
</gene>
<sequence length="244" mass="28584">MESKFDQMMRQQLSNLIGYIFRNEPIQTQKNSMPHAKDLTYQSILSILAEKVEYQFLQYWQLNQSVLLVISIVVLVFILRGIKWFNGSELGNSWTLINLPNSWFNISKTQHPLSVLNVPTYIESNFSQQDEMLKKDFSKLTQQKTQKPKMEYNSDKQPLDVYTQMLGMTAVISISIVVALIVWVFRKWSQYALSAIIVPPNKLSTGIQTQYLSLNKNRPYTPIKFSQQKHFKRNAIKHHDKMQF</sequence>
<keyword evidence="3" id="KW-1185">Reference proteome</keyword>
<feature type="transmembrane region" description="Helical" evidence="1">
    <location>
        <begin position="161"/>
        <end position="185"/>
    </location>
</feature>
<reference evidence="2 3" key="1">
    <citation type="journal article" date="2018" name="Sci. Rep.">
        <title>Genomic signatures of local adaptation to the degree of environmental predictability in rotifers.</title>
        <authorList>
            <person name="Franch-Gras L."/>
            <person name="Hahn C."/>
            <person name="Garcia-Roger E.M."/>
            <person name="Carmona M.J."/>
            <person name="Serra M."/>
            <person name="Gomez A."/>
        </authorList>
    </citation>
    <scope>NUCLEOTIDE SEQUENCE [LARGE SCALE GENOMIC DNA]</scope>
    <source>
        <strain evidence="2">HYR1</strain>
    </source>
</reference>
<feature type="transmembrane region" description="Helical" evidence="1">
    <location>
        <begin position="66"/>
        <end position="85"/>
    </location>
</feature>
<dbReference type="Proteomes" id="UP000276133">
    <property type="component" value="Unassembled WGS sequence"/>
</dbReference>
<protein>
    <submittedName>
        <fullName evidence="2">Uncharacterized protein</fullName>
    </submittedName>
</protein>
<comment type="caution">
    <text evidence="2">The sequence shown here is derived from an EMBL/GenBank/DDBJ whole genome shotgun (WGS) entry which is preliminary data.</text>
</comment>
<organism evidence="2 3">
    <name type="scientific">Brachionus plicatilis</name>
    <name type="common">Marine rotifer</name>
    <name type="synonym">Brachionus muelleri</name>
    <dbReference type="NCBI Taxonomy" id="10195"/>
    <lineage>
        <taxon>Eukaryota</taxon>
        <taxon>Metazoa</taxon>
        <taxon>Spiralia</taxon>
        <taxon>Gnathifera</taxon>
        <taxon>Rotifera</taxon>
        <taxon>Eurotatoria</taxon>
        <taxon>Monogononta</taxon>
        <taxon>Pseudotrocha</taxon>
        <taxon>Ploima</taxon>
        <taxon>Brachionidae</taxon>
        <taxon>Brachionus</taxon>
    </lineage>
</organism>
<evidence type="ECO:0000313" key="2">
    <source>
        <dbReference type="EMBL" id="RNA05559.1"/>
    </source>
</evidence>
<name>A0A3M7Q2Z8_BRAPC</name>